<dbReference type="EMBL" id="BMAW01101812">
    <property type="protein sequence ID" value="GFT01250.1"/>
    <property type="molecule type" value="Genomic_DNA"/>
</dbReference>
<name>A0A8X6N978_NEPPI</name>
<dbReference type="Proteomes" id="UP000887013">
    <property type="component" value="Unassembled WGS sequence"/>
</dbReference>
<evidence type="ECO:0000313" key="2">
    <source>
        <dbReference type="Proteomes" id="UP000887013"/>
    </source>
</evidence>
<evidence type="ECO:0000313" key="1">
    <source>
        <dbReference type="EMBL" id="GFT01250.1"/>
    </source>
</evidence>
<protein>
    <submittedName>
        <fullName evidence="1">Uncharacterized protein</fullName>
    </submittedName>
</protein>
<dbReference type="AlphaFoldDB" id="A0A8X6N978"/>
<reference evidence="1" key="1">
    <citation type="submission" date="2020-08" db="EMBL/GenBank/DDBJ databases">
        <title>Multicomponent nature underlies the extraordinary mechanical properties of spider dragline silk.</title>
        <authorList>
            <person name="Kono N."/>
            <person name="Nakamura H."/>
            <person name="Mori M."/>
            <person name="Yoshida Y."/>
            <person name="Ohtoshi R."/>
            <person name="Malay A.D."/>
            <person name="Moran D.A.P."/>
            <person name="Tomita M."/>
            <person name="Numata K."/>
            <person name="Arakawa K."/>
        </authorList>
    </citation>
    <scope>NUCLEOTIDE SEQUENCE</scope>
</reference>
<organism evidence="1 2">
    <name type="scientific">Nephila pilipes</name>
    <name type="common">Giant wood spider</name>
    <name type="synonym">Nephila maculata</name>
    <dbReference type="NCBI Taxonomy" id="299642"/>
    <lineage>
        <taxon>Eukaryota</taxon>
        <taxon>Metazoa</taxon>
        <taxon>Ecdysozoa</taxon>
        <taxon>Arthropoda</taxon>
        <taxon>Chelicerata</taxon>
        <taxon>Arachnida</taxon>
        <taxon>Araneae</taxon>
        <taxon>Araneomorphae</taxon>
        <taxon>Entelegynae</taxon>
        <taxon>Araneoidea</taxon>
        <taxon>Nephilidae</taxon>
        <taxon>Nephila</taxon>
    </lineage>
</organism>
<proteinExistence type="predicted"/>
<accession>A0A8X6N978</accession>
<comment type="caution">
    <text evidence="1">The sequence shown here is derived from an EMBL/GenBank/DDBJ whole genome shotgun (WGS) entry which is preliminary data.</text>
</comment>
<gene>
    <name evidence="1" type="ORF">NPIL_497041</name>
</gene>
<sequence>MVPFFLIASKVLRLYMVVTVLYLQLCISKIPWGPKKEFYHPRNGTGALLSGPSVSFDRPIWTLNISPQGRSLLLFLAFGEFSIYCLGKRSGNESREGLMAAKG</sequence>
<keyword evidence="2" id="KW-1185">Reference proteome</keyword>